<proteinExistence type="predicted"/>
<accession>A0AAV1HRM3</accession>
<reference evidence="2 3" key="1">
    <citation type="submission" date="2023-10" db="EMBL/GenBank/DDBJ databases">
        <authorList>
            <person name="Maclean D."/>
            <person name="Macfadyen A."/>
        </authorList>
    </citation>
    <scope>NUCLEOTIDE SEQUENCE [LARGE SCALE GENOMIC DNA]</scope>
</reference>
<dbReference type="Pfam" id="PF00753">
    <property type="entry name" value="Lactamase_B"/>
    <property type="match status" value="1"/>
</dbReference>
<protein>
    <recommendedName>
        <fullName evidence="1">Metallo-beta-lactamase domain-containing protein</fullName>
    </recommendedName>
</protein>
<dbReference type="PANTHER" id="PTHR36839">
    <property type="entry name" value="METALLO-BETA-LACTAMASE FAMILY PROTEIN (AFU_ORTHOLOGUE AFUA_5G12770)"/>
    <property type="match status" value="1"/>
</dbReference>
<dbReference type="InterPro" id="IPR001279">
    <property type="entry name" value="Metallo-B-lactamas"/>
</dbReference>
<evidence type="ECO:0000313" key="2">
    <source>
        <dbReference type="EMBL" id="CAK0734111.1"/>
    </source>
</evidence>
<name>A0AAV1HRM3_9CHLO</name>
<dbReference type="SMART" id="SM00849">
    <property type="entry name" value="Lactamase_B"/>
    <property type="match status" value="1"/>
</dbReference>
<feature type="domain" description="Metallo-beta-lactamase" evidence="1">
    <location>
        <begin position="102"/>
        <end position="273"/>
    </location>
</feature>
<dbReference type="EMBL" id="CAUYUE010000001">
    <property type="protein sequence ID" value="CAK0734111.1"/>
    <property type="molecule type" value="Genomic_DNA"/>
</dbReference>
<comment type="caution">
    <text evidence="2">The sequence shown here is derived from an EMBL/GenBank/DDBJ whole genome shotgun (WGS) entry which is preliminary data.</text>
</comment>
<dbReference type="Gene3D" id="3.60.15.10">
    <property type="entry name" value="Ribonuclease Z/Hydroxyacylglutathione hydrolase-like"/>
    <property type="match status" value="1"/>
</dbReference>
<evidence type="ECO:0000313" key="3">
    <source>
        <dbReference type="Proteomes" id="UP001314263"/>
    </source>
</evidence>
<dbReference type="InterPro" id="IPR036866">
    <property type="entry name" value="RibonucZ/Hydroxyglut_hydro"/>
</dbReference>
<evidence type="ECO:0000259" key="1">
    <source>
        <dbReference type="SMART" id="SM00849"/>
    </source>
</evidence>
<dbReference type="AlphaFoldDB" id="A0AAV1HRM3"/>
<gene>
    <name evidence="2" type="ORF">CVIRNUC_000385</name>
</gene>
<keyword evidence="3" id="KW-1185">Reference proteome</keyword>
<sequence>MTSKHLNVRRLRLQGFFACFSRLCFTQLAYAGMGVICIQCGAQYPTDRQISCKLCEDERGSQRRDGQQWISKERLHDKHKNVLLEEERGVLSVGTEPGFGTGQRALLIQTEEGNILWDCVNVLQPEVARQIHGSGGIRAIAISHPHFFGGIATWTEEFDAPVYIHEKDKHFVTEPNSHIQPWSGDEKELFGGARLLRLGGHFPGSAVLHWSAGAGGAGILCTGDTIHGLKDRRWVSFMWSYPLYVPLPAEQVARIGKTVESWPFGFERLYCGWVGLTVDRDAKEVVIKSADHYVGILRGTLKREFF</sequence>
<organism evidence="2 3">
    <name type="scientific">Coccomyxa viridis</name>
    <dbReference type="NCBI Taxonomy" id="1274662"/>
    <lineage>
        <taxon>Eukaryota</taxon>
        <taxon>Viridiplantae</taxon>
        <taxon>Chlorophyta</taxon>
        <taxon>core chlorophytes</taxon>
        <taxon>Trebouxiophyceae</taxon>
        <taxon>Trebouxiophyceae incertae sedis</taxon>
        <taxon>Coccomyxaceae</taxon>
        <taxon>Coccomyxa</taxon>
    </lineage>
</organism>
<dbReference type="Proteomes" id="UP001314263">
    <property type="component" value="Unassembled WGS sequence"/>
</dbReference>
<dbReference type="SUPFAM" id="SSF56281">
    <property type="entry name" value="Metallo-hydrolase/oxidoreductase"/>
    <property type="match status" value="1"/>
</dbReference>
<dbReference type="PANTHER" id="PTHR36839:SF1">
    <property type="entry name" value="METALLO-BETA-LACTAMASE FAMILY PROTEIN (AFU_ORTHOLOGUE AFUA_5G12770)"/>
    <property type="match status" value="1"/>
</dbReference>